<evidence type="ECO:0000256" key="1">
    <source>
        <dbReference type="ARBA" id="ARBA00005771"/>
    </source>
</evidence>
<proteinExistence type="inferred from homology"/>
<evidence type="ECO:0000259" key="3">
    <source>
        <dbReference type="Pfam" id="PF00685"/>
    </source>
</evidence>
<comment type="similarity">
    <text evidence="1">Belongs to the sulfotransferase 1 family.</text>
</comment>
<evidence type="ECO:0000313" key="5">
    <source>
        <dbReference type="RefSeq" id="XP_026498965.2"/>
    </source>
</evidence>
<sequence>MAEKATIPYEIKNVTEEEDKLVKKYYKDYVRPFIRVGPHGYFWMAGFGDHAGDIYNLEVRPDDIWVVSFSRSGTTWLQELVWLIANNLDYEGAATTPLTKRYAFIEYPTQTSEIRKEQPPSVNSNHRATFDDFRNLHNLTSPRFVKTHLPLSLLPPKLLDTAKVLYIARDPRDVAVSFHFMHKLFRYFDEGVTFEEFWDLFKKDLLLHLPIFPHIEEAWAKRDHKNMMFLFYEEMQKNLQSVIDKVSKFFGKDYTTEQKEKLAEYLSFENMKKSSGFKFGKSENKDSEITFMRKGKSGNWINYFNTDKMKKEAEEYFEKHMKNTDLRFPEIN</sequence>
<dbReference type="GeneID" id="113402849"/>
<dbReference type="RefSeq" id="XP_026498965.2">
    <property type="nucleotide sequence ID" value="XM_026643180.2"/>
</dbReference>
<dbReference type="GO" id="GO:0008146">
    <property type="term" value="F:sulfotransferase activity"/>
    <property type="evidence" value="ECO:0007669"/>
    <property type="project" value="InterPro"/>
</dbReference>
<protein>
    <submittedName>
        <fullName evidence="5">Sulfotransferase 1 family member D1-like isoform X1</fullName>
    </submittedName>
</protein>
<dbReference type="InterPro" id="IPR000863">
    <property type="entry name" value="Sulfotransferase_dom"/>
</dbReference>
<organism evidence="4 5">
    <name type="scientific">Vanessa tameamea</name>
    <name type="common">Kamehameha butterfly</name>
    <dbReference type="NCBI Taxonomy" id="334116"/>
    <lineage>
        <taxon>Eukaryota</taxon>
        <taxon>Metazoa</taxon>
        <taxon>Ecdysozoa</taxon>
        <taxon>Arthropoda</taxon>
        <taxon>Hexapoda</taxon>
        <taxon>Insecta</taxon>
        <taxon>Pterygota</taxon>
        <taxon>Neoptera</taxon>
        <taxon>Endopterygota</taxon>
        <taxon>Lepidoptera</taxon>
        <taxon>Glossata</taxon>
        <taxon>Ditrysia</taxon>
        <taxon>Papilionoidea</taxon>
        <taxon>Nymphalidae</taxon>
        <taxon>Nymphalinae</taxon>
        <taxon>Vanessa</taxon>
    </lineage>
</organism>
<reference evidence="5" key="1">
    <citation type="submission" date="2025-08" db="UniProtKB">
        <authorList>
            <consortium name="RefSeq"/>
        </authorList>
    </citation>
    <scope>IDENTIFICATION</scope>
    <source>
        <tissue evidence="5">Whole body</tissue>
    </source>
</reference>
<gene>
    <name evidence="5" type="primary">LOC113402849</name>
</gene>
<dbReference type="PANTHER" id="PTHR11783">
    <property type="entry name" value="SULFOTRANSFERASE SULT"/>
    <property type="match status" value="1"/>
</dbReference>
<dbReference type="Gene3D" id="3.40.50.300">
    <property type="entry name" value="P-loop containing nucleotide triphosphate hydrolases"/>
    <property type="match status" value="1"/>
</dbReference>
<evidence type="ECO:0000256" key="2">
    <source>
        <dbReference type="ARBA" id="ARBA00022679"/>
    </source>
</evidence>
<dbReference type="AlphaFoldDB" id="A0A8B8IPB7"/>
<dbReference type="Pfam" id="PF00685">
    <property type="entry name" value="Sulfotransfer_1"/>
    <property type="match status" value="1"/>
</dbReference>
<name>A0A8B8IPB7_VANTA</name>
<feature type="domain" description="Sulfotransferase" evidence="3">
    <location>
        <begin position="61"/>
        <end position="324"/>
    </location>
</feature>
<dbReference type="SUPFAM" id="SSF52540">
    <property type="entry name" value="P-loop containing nucleoside triphosphate hydrolases"/>
    <property type="match status" value="1"/>
</dbReference>
<accession>A0A8B8IPB7</accession>
<dbReference type="Proteomes" id="UP001652626">
    <property type="component" value="Chromosome 9"/>
</dbReference>
<dbReference type="InterPro" id="IPR027417">
    <property type="entry name" value="P-loop_NTPase"/>
</dbReference>
<keyword evidence="2" id="KW-0808">Transferase</keyword>
<evidence type="ECO:0000313" key="4">
    <source>
        <dbReference type="Proteomes" id="UP001652626"/>
    </source>
</evidence>
<keyword evidence="4" id="KW-1185">Reference proteome</keyword>